<dbReference type="PANTHER" id="PTHR13377:SF3">
    <property type="entry name" value="TRANSMEMBRANE PROTEIN 115"/>
    <property type="match status" value="1"/>
</dbReference>
<dbReference type="PANTHER" id="PTHR13377">
    <property type="entry name" value="PLACENTAL PROTEIN 6"/>
    <property type="match status" value="1"/>
</dbReference>
<feature type="transmembrane region" description="Helical" evidence="5">
    <location>
        <begin position="86"/>
        <end position="110"/>
    </location>
</feature>
<accession>K3WAD6</accession>
<protein>
    <recommendedName>
        <fullName evidence="8">Peptidase S54 rhomboid domain-containing protein</fullName>
    </recommendedName>
</protein>
<dbReference type="eggNOG" id="KOG2890">
    <property type="taxonomic scope" value="Eukaryota"/>
</dbReference>
<evidence type="ECO:0008006" key="8">
    <source>
        <dbReference type="Google" id="ProtNLM"/>
    </source>
</evidence>
<evidence type="ECO:0000256" key="4">
    <source>
        <dbReference type="ARBA" id="ARBA00023136"/>
    </source>
</evidence>
<feature type="transmembrane region" description="Helical" evidence="5">
    <location>
        <begin position="55"/>
        <end position="74"/>
    </location>
</feature>
<keyword evidence="2 5" id="KW-0812">Transmembrane</keyword>
<evidence type="ECO:0000256" key="1">
    <source>
        <dbReference type="ARBA" id="ARBA00004141"/>
    </source>
</evidence>
<dbReference type="EnsemblProtists" id="PYU1_T001927">
    <property type="protein sequence ID" value="PYU1_T001927"/>
    <property type="gene ID" value="PYU1_G001925"/>
</dbReference>
<reference evidence="7" key="1">
    <citation type="journal article" date="2010" name="Genome Biol.">
        <title>Genome sequence of the necrotrophic plant pathogen Pythium ultimum reveals original pathogenicity mechanisms and effector repertoire.</title>
        <authorList>
            <person name="Levesque C.A."/>
            <person name="Brouwer H."/>
            <person name="Cano L."/>
            <person name="Hamilton J.P."/>
            <person name="Holt C."/>
            <person name="Huitema E."/>
            <person name="Raffaele S."/>
            <person name="Robideau G.P."/>
            <person name="Thines M."/>
            <person name="Win J."/>
            <person name="Zerillo M.M."/>
            <person name="Beakes G.W."/>
            <person name="Boore J.L."/>
            <person name="Busam D."/>
            <person name="Dumas B."/>
            <person name="Ferriera S."/>
            <person name="Fuerstenberg S.I."/>
            <person name="Gachon C.M."/>
            <person name="Gaulin E."/>
            <person name="Govers F."/>
            <person name="Grenville-Briggs L."/>
            <person name="Horner N."/>
            <person name="Hostetler J."/>
            <person name="Jiang R.H."/>
            <person name="Johnson J."/>
            <person name="Krajaejun T."/>
            <person name="Lin H."/>
            <person name="Meijer H.J."/>
            <person name="Moore B."/>
            <person name="Morris P."/>
            <person name="Phuntmart V."/>
            <person name="Puiu D."/>
            <person name="Shetty J."/>
            <person name="Stajich J.E."/>
            <person name="Tripathy S."/>
            <person name="Wawra S."/>
            <person name="van West P."/>
            <person name="Whitty B.R."/>
            <person name="Coutinho P.M."/>
            <person name="Henrissat B."/>
            <person name="Martin F."/>
            <person name="Thomas P.D."/>
            <person name="Tyler B.M."/>
            <person name="De Vries R.P."/>
            <person name="Kamoun S."/>
            <person name="Yandell M."/>
            <person name="Tisserat N."/>
            <person name="Buell C.R."/>
        </authorList>
    </citation>
    <scope>NUCLEOTIDE SEQUENCE</scope>
    <source>
        <strain evidence="7">DAOM:BR144</strain>
    </source>
</reference>
<keyword evidence="4 5" id="KW-0472">Membrane</keyword>
<evidence type="ECO:0000313" key="6">
    <source>
        <dbReference type="EnsemblProtists" id="PYU1_T001927"/>
    </source>
</evidence>
<evidence type="ECO:0000256" key="3">
    <source>
        <dbReference type="ARBA" id="ARBA00022989"/>
    </source>
</evidence>
<dbReference type="GO" id="GO:0016020">
    <property type="term" value="C:membrane"/>
    <property type="evidence" value="ECO:0007669"/>
    <property type="project" value="UniProtKB-SubCell"/>
</dbReference>
<feature type="transmembrane region" description="Helical" evidence="5">
    <location>
        <begin position="155"/>
        <end position="173"/>
    </location>
</feature>
<dbReference type="Pfam" id="PF08551">
    <property type="entry name" value="DUF1751"/>
    <property type="match status" value="1"/>
</dbReference>
<dbReference type="STRING" id="431595.K3WAD6"/>
<dbReference type="SMART" id="SM01160">
    <property type="entry name" value="DUF1751"/>
    <property type="match status" value="1"/>
</dbReference>
<evidence type="ECO:0000256" key="5">
    <source>
        <dbReference type="SAM" id="Phobius"/>
    </source>
</evidence>
<feature type="transmembrane region" description="Helical" evidence="5">
    <location>
        <begin position="31"/>
        <end position="49"/>
    </location>
</feature>
<dbReference type="Proteomes" id="UP000019132">
    <property type="component" value="Unassembled WGS sequence"/>
</dbReference>
<organism evidence="6 7">
    <name type="scientific">Globisporangium ultimum (strain ATCC 200006 / CBS 805.95 / DAOM BR144)</name>
    <name type="common">Pythium ultimum</name>
    <dbReference type="NCBI Taxonomy" id="431595"/>
    <lineage>
        <taxon>Eukaryota</taxon>
        <taxon>Sar</taxon>
        <taxon>Stramenopiles</taxon>
        <taxon>Oomycota</taxon>
        <taxon>Peronosporomycetes</taxon>
        <taxon>Pythiales</taxon>
        <taxon>Pythiaceae</taxon>
        <taxon>Globisporangium</taxon>
    </lineage>
</organism>
<sequence>MRLPGTIGLVFLLVLLWVVGVLFTPPNEAGGVLALSVADAILAHIRPWVYVTAGFYNPNLLQLIVVLPLAFGLAKRVEPDLGALNLARLLVFANTAASFVLFIELFILYIIFREPFYLNTSMSGFTGGITALLVAFMKPSPYATAPILPGLKLRLYPLVTTLAFTVVSLLGLGTENASIRAALLGAGPYSFLGGFFGWYYLRFLNKNLDQTRGDASDEFALVTLLPDFFSPVVGPVANFCFNVVKLCGYFKNRSDKPTSVLPVLAETTDDPIAERRKARAMKALDEKLAKLANKRDESSDTAPLSST</sequence>
<dbReference type="EMBL" id="GL376634">
    <property type="status" value="NOT_ANNOTATED_CDS"/>
    <property type="molecule type" value="Genomic_DNA"/>
</dbReference>
<name>K3WAD6_GLOUD</name>
<keyword evidence="3 5" id="KW-1133">Transmembrane helix</keyword>
<comment type="subcellular location">
    <subcellularLocation>
        <location evidence="1">Membrane</location>
        <topology evidence="1">Multi-pass membrane protein</topology>
    </subcellularLocation>
</comment>
<dbReference type="OMA" id="EIHFWEV"/>
<dbReference type="GO" id="GO:0005794">
    <property type="term" value="C:Golgi apparatus"/>
    <property type="evidence" value="ECO:0007669"/>
    <property type="project" value="TreeGrafter"/>
</dbReference>
<dbReference type="VEuPathDB" id="FungiDB:PYU1_G001925"/>
<reference evidence="7" key="2">
    <citation type="submission" date="2010-04" db="EMBL/GenBank/DDBJ databases">
        <authorList>
            <person name="Buell R."/>
            <person name="Hamilton J."/>
            <person name="Hostetler J."/>
        </authorList>
    </citation>
    <scope>NUCLEOTIDE SEQUENCE [LARGE SCALE GENOMIC DNA]</scope>
    <source>
        <strain evidence="7">DAOM:BR144</strain>
    </source>
</reference>
<reference evidence="6" key="3">
    <citation type="submission" date="2015-02" db="UniProtKB">
        <authorList>
            <consortium name="EnsemblProtists"/>
        </authorList>
    </citation>
    <scope>IDENTIFICATION</scope>
    <source>
        <strain evidence="6">DAOM BR144</strain>
    </source>
</reference>
<dbReference type="HOGENOM" id="CLU_886965_0_0_1"/>
<proteinExistence type="predicted"/>
<dbReference type="InterPro" id="IPR013861">
    <property type="entry name" value="TMEM115/Pdh1/Rbl19"/>
</dbReference>
<dbReference type="AlphaFoldDB" id="K3WAD6"/>
<feature type="transmembrane region" description="Helical" evidence="5">
    <location>
        <begin position="6"/>
        <end position="24"/>
    </location>
</feature>
<dbReference type="GO" id="GO:0006890">
    <property type="term" value="P:retrograde vesicle-mediated transport, Golgi to endoplasmic reticulum"/>
    <property type="evidence" value="ECO:0007669"/>
    <property type="project" value="InterPro"/>
</dbReference>
<keyword evidence="7" id="KW-1185">Reference proteome</keyword>
<evidence type="ECO:0000313" key="7">
    <source>
        <dbReference type="Proteomes" id="UP000019132"/>
    </source>
</evidence>
<evidence type="ECO:0000256" key="2">
    <source>
        <dbReference type="ARBA" id="ARBA00022692"/>
    </source>
</evidence>
<dbReference type="InParanoid" id="K3WAD6"/>
<feature type="transmembrane region" description="Helical" evidence="5">
    <location>
        <begin position="116"/>
        <end position="135"/>
    </location>
</feature>
<feature type="transmembrane region" description="Helical" evidence="5">
    <location>
        <begin position="179"/>
        <end position="201"/>
    </location>
</feature>